<proteinExistence type="predicted"/>
<protein>
    <submittedName>
        <fullName evidence="1">Uncharacterized protein</fullName>
    </submittedName>
</protein>
<evidence type="ECO:0000313" key="1">
    <source>
        <dbReference type="EMBL" id="CAE0554398.1"/>
    </source>
</evidence>
<accession>A0A7S3WFY9</accession>
<name>A0A7S3WFY9_9SPIT</name>
<gene>
    <name evidence="1" type="ORF">SACU0126_LOCUS14092</name>
</gene>
<dbReference type="AlphaFoldDB" id="A0A7S3WFY9"/>
<sequence length="157" mass="18579">MLPKMKSEEEKPVHMTTAKYATSIGVLIEGSLPRLQAKMVGSDDYMHKCLWAVNPLDKYFKECKDSWDDYQKDWRDNQGYDLPWIEYPYTHEHVQGWFEEYGKTVGPTTLEAKAEWIRQMTEANPPEWDGTSSMEWWKGNDERCQEMKSKVKRKMEG</sequence>
<reference evidence="1" key="1">
    <citation type="submission" date="2021-01" db="EMBL/GenBank/DDBJ databases">
        <authorList>
            <person name="Corre E."/>
            <person name="Pelletier E."/>
            <person name="Niang G."/>
            <person name="Scheremetjew M."/>
            <person name="Finn R."/>
            <person name="Kale V."/>
            <person name="Holt S."/>
            <person name="Cochrane G."/>
            <person name="Meng A."/>
            <person name="Brown T."/>
            <person name="Cohen L."/>
        </authorList>
    </citation>
    <scope>NUCLEOTIDE SEQUENCE</scope>
    <source>
        <strain evidence="1">SPMC142</strain>
    </source>
</reference>
<organism evidence="1">
    <name type="scientific">Strombidinopsis acuminata</name>
    <dbReference type="NCBI Taxonomy" id="141414"/>
    <lineage>
        <taxon>Eukaryota</taxon>
        <taxon>Sar</taxon>
        <taxon>Alveolata</taxon>
        <taxon>Ciliophora</taxon>
        <taxon>Intramacronucleata</taxon>
        <taxon>Spirotrichea</taxon>
        <taxon>Choreotrichia</taxon>
        <taxon>Choreotrichida</taxon>
        <taxon>Strombidinopsidae</taxon>
        <taxon>Strombidinopsis</taxon>
    </lineage>
</organism>
<dbReference type="EMBL" id="HBIQ01044177">
    <property type="protein sequence ID" value="CAE0554398.1"/>
    <property type="molecule type" value="Transcribed_RNA"/>
</dbReference>